<keyword evidence="2" id="KW-1185">Reference proteome</keyword>
<reference evidence="1 2" key="1">
    <citation type="submission" date="2014-04" db="EMBL/GenBank/DDBJ databases">
        <authorList>
            <consortium name="DOE Joint Genome Institute"/>
            <person name="Kuo A."/>
            <person name="Zuccaro A."/>
            <person name="Kohler A."/>
            <person name="Nagy L.G."/>
            <person name="Floudas D."/>
            <person name="Copeland A."/>
            <person name="Barry K.W."/>
            <person name="Cichocki N."/>
            <person name="Veneault-Fourrey C."/>
            <person name="LaButti K."/>
            <person name="Lindquist E.A."/>
            <person name="Lipzen A."/>
            <person name="Lundell T."/>
            <person name="Morin E."/>
            <person name="Murat C."/>
            <person name="Sun H."/>
            <person name="Tunlid A."/>
            <person name="Henrissat B."/>
            <person name="Grigoriev I.V."/>
            <person name="Hibbett D.S."/>
            <person name="Martin F."/>
            <person name="Nordberg H.P."/>
            <person name="Cantor M.N."/>
            <person name="Hua S.X."/>
        </authorList>
    </citation>
    <scope>NUCLEOTIDE SEQUENCE [LARGE SCALE GENOMIC DNA]</scope>
    <source>
        <strain evidence="1 2">MAFF 305830</strain>
    </source>
</reference>
<proteinExistence type="predicted"/>
<evidence type="ECO:0000313" key="2">
    <source>
        <dbReference type="Proteomes" id="UP000054097"/>
    </source>
</evidence>
<dbReference type="EMBL" id="KN824303">
    <property type="protein sequence ID" value="KIM26796.1"/>
    <property type="molecule type" value="Genomic_DNA"/>
</dbReference>
<protein>
    <recommendedName>
        <fullName evidence="3">F-box domain-containing protein</fullName>
    </recommendedName>
</protein>
<dbReference type="AlphaFoldDB" id="A0A0C3B5P1"/>
<dbReference type="Proteomes" id="UP000054097">
    <property type="component" value="Unassembled WGS sequence"/>
</dbReference>
<sequence length="269" mass="30192">MHDLLLLPNEYIEFVGVPREISGQLESLRSLSITVVSPSLLDIVSELFPRLTHLNLWMDFETRVYPPIPNDEGIIGKGALKLKKLEVLTLCPVTGFLNLSSCSLPRLHTLYCGSFLRRWHTHISPFVHTHGSRIKVLDLDNFTNLYPSSSSSSNLILPLGFWELVPRLELLRIGLGHTTFVELPNKDHPLEWLIDIDETRKAEQFVDAVGIWARRGDKGGPSQITLNADYVRMIDPGDVGGEVGTILHGLKQHGTVLVDKAGKPFEYRT</sequence>
<reference evidence="2" key="2">
    <citation type="submission" date="2015-01" db="EMBL/GenBank/DDBJ databases">
        <title>Evolutionary Origins and Diversification of the Mycorrhizal Mutualists.</title>
        <authorList>
            <consortium name="DOE Joint Genome Institute"/>
            <consortium name="Mycorrhizal Genomics Consortium"/>
            <person name="Kohler A."/>
            <person name="Kuo A."/>
            <person name="Nagy L.G."/>
            <person name="Floudas D."/>
            <person name="Copeland A."/>
            <person name="Barry K.W."/>
            <person name="Cichocki N."/>
            <person name="Veneault-Fourrey C."/>
            <person name="LaButti K."/>
            <person name="Lindquist E.A."/>
            <person name="Lipzen A."/>
            <person name="Lundell T."/>
            <person name="Morin E."/>
            <person name="Murat C."/>
            <person name="Riley R."/>
            <person name="Ohm R."/>
            <person name="Sun H."/>
            <person name="Tunlid A."/>
            <person name="Henrissat B."/>
            <person name="Grigoriev I.V."/>
            <person name="Hibbett D.S."/>
            <person name="Martin F."/>
        </authorList>
    </citation>
    <scope>NUCLEOTIDE SEQUENCE [LARGE SCALE GENOMIC DNA]</scope>
    <source>
        <strain evidence="2">MAFF 305830</strain>
    </source>
</reference>
<evidence type="ECO:0000313" key="1">
    <source>
        <dbReference type="EMBL" id="KIM26796.1"/>
    </source>
</evidence>
<organism evidence="1 2">
    <name type="scientific">Serendipita vermifera MAFF 305830</name>
    <dbReference type="NCBI Taxonomy" id="933852"/>
    <lineage>
        <taxon>Eukaryota</taxon>
        <taxon>Fungi</taxon>
        <taxon>Dikarya</taxon>
        <taxon>Basidiomycota</taxon>
        <taxon>Agaricomycotina</taxon>
        <taxon>Agaricomycetes</taxon>
        <taxon>Sebacinales</taxon>
        <taxon>Serendipitaceae</taxon>
        <taxon>Serendipita</taxon>
    </lineage>
</organism>
<accession>A0A0C3B5P1</accession>
<dbReference type="HOGENOM" id="CLU_090415_0_0_1"/>
<evidence type="ECO:0008006" key="3">
    <source>
        <dbReference type="Google" id="ProtNLM"/>
    </source>
</evidence>
<gene>
    <name evidence="1" type="ORF">M408DRAFT_25066</name>
</gene>
<name>A0A0C3B5P1_SERVB</name>